<proteinExistence type="predicted"/>
<evidence type="ECO:0000313" key="4">
    <source>
        <dbReference type="Proteomes" id="UP001396334"/>
    </source>
</evidence>
<dbReference type="InterPro" id="IPR057425">
    <property type="entry name" value="DUF2921_N"/>
</dbReference>
<evidence type="ECO:0000259" key="2">
    <source>
        <dbReference type="Pfam" id="PF25333"/>
    </source>
</evidence>
<reference evidence="3 4" key="1">
    <citation type="journal article" date="2024" name="G3 (Bethesda)">
        <title>Genome assembly of Hibiscus sabdariffa L. provides insights into metabolisms of medicinal natural products.</title>
        <authorList>
            <person name="Kim T."/>
        </authorList>
    </citation>
    <scope>NUCLEOTIDE SEQUENCE [LARGE SCALE GENOMIC DNA]</scope>
    <source>
        <strain evidence="3">TK-2024</strain>
        <tissue evidence="3">Old leaves</tissue>
    </source>
</reference>
<keyword evidence="1" id="KW-0732">Signal</keyword>
<dbReference type="Proteomes" id="UP001396334">
    <property type="component" value="Unassembled WGS sequence"/>
</dbReference>
<evidence type="ECO:0000313" key="3">
    <source>
        <dbReference type="EMBL" id="KAK9004933.1"/>
    </source>
</evidence>
<accession>A0ABR2QW62</accession>
<comment type="caution">
    <text evidence="3">The sequence shown here is derived from an EMBL/GenBank/DDBJ whole genome shotgun (WGS) entry which is preliminary data.</text>
</comment>
<name>A0ABR2QW62_9ROSI</name>
<sequence length="182" mass="19975">MKLSLFLWLCTLKISFPLISFLVKPVSSVVESYSDHCLSVVAESVPNSEPPGYEDITRHTNSFSVYTTKLNRTDKDGVFMIEGSFELHSPFYIRSLLHGTSKDPAVMPQEPPAIAEFDNPFVSKLHGFWSESSGKLCMVGTGSAYLNEGTLLTPAAVLKLYNIENSSSITSLITGTLESLES</sequence>
<feature type="domain" description="DUF2921" evidence="2">
    <location>
        <begin position="52"/>
        <end position="181"/>
    </location>
</feature>
<gene>
    <name evidence="3" type="ORF">V6N11_042383</name>
</gene>
<dbReference type="PANTHER" id="PTHR33389:SF17">
    <property type="entry name" value="DUF2921 FAMILY PROTEIN"/>
    <property type="match status" value="1"/>
</dbReference>
<dbReference type="EMBL" id="JBBPBN010000030">
    <property type="protein sequence ID" value="KAK9004933.1"/>
    <property type="molecule type" value="Genomic_DNA"/>
</dbReference>
<organism evidence="3 4">
    <name type="scientific">Hibiscus sabdariffa</name>
    <name type="common">roselle</name>
    <dbReference type="NCBI Taxonomy" id="183260"/>
    <lineage>
        <taxon>Eukaryota</taxon>
        <taxon>Viridiplantae</taxon>
        <taxon>Streptophyta</taxon>
        <taxon>Embryophyta</taxon>
        <taxon>Tracheophyta</taxon>
        <taxon>Spermatophyta</taxon>
        <taxon>Magnoliopsida</taxon>
        <taxon>eudicotyledons</taxon>
        <taxon>Gunneridae</taxon>
        <taxon>Pentapetalae</taxon>
        <taxon>rosids</taxon>
        <taxon>malvids</taxon>
        <taxon>Malvales</taxon>
        <taxon>Malvaceae</taxon>
        <taxon>Malvoideae</taxon>
        <taxon>Hibiscus</taxon>
    </lineage>
</organism>
<dbReference type="Pfam" id="PF25333">
    <property type="entry name" value="DUF2921_N"/>
    <property type="match status" value="1"/>
</dbReference>
<keyword evidence="4" id="KW-1185">Reference proteome</keyword>
<feature type="chain" id="PRO_5046773505" description="DUF2921 domain-containing protein" evidence="1">
    <location>
        <begin position="29"/>
        <end position="182"/>
    </location>
</feature>
<dbReference type="PANTHER" id="PTHR33389">
    <property type="entry name" value="FAMILY PROTEIN, PUTATIVE (DUF2921)-RELATED"/>
    <property type="match status" value="1"/>
</dbReference>
<protein>
    <recommendedName>
        <fullName evidence="2">DUF2921 domain-containing protein</fullName>
    </recommendedName>
</protein>
<feature type="signal peptide" evidence="1">
    <location>
        <begin position="1"/>
        <end position="28"/>
    </location>
</feature>
<evidence type="ECO:0000256" key="1">
    <source>
        <dbReference type="SAM" id="SignalP"/>
    </source>
</evidence>